<organism evidence="1">
    <name type="scientific">Papilio xuthus</name>
    <name type="common">Asian swallowtail butterfly</name>
    <dbReference type="NCBI Taxonomy" id="66420"/>
    <lineage>
        <taxon>Eukaryota</taxon>
        <taxon>Metazoa</taxon>
        <taxon>Ecdysozoa</taxon>
        <taxon>Arthropoda</taxon>
        <taxon>Hexapoda</taxon>
        <taxon>Insecta</taxon>
        <taxon>Pterygota</taxon>
        <taxon>Neoptera</taxon>
        <taxon>Endopterygota</taxon>
        <taxon>Lepidoptera</taxon>
        <taxon>Glossata</taxon>
        <taxon>Ditrysia</taxon>
        <taxon>Papilionoidea</taxon>
        <taxon>Papilionidae</taxon>
        <taxon>Papilioninae</taxon>
        <taxon>Papilio</taxon>
    </lineage>
</organism>
<proteinExistence type="evidence at transcript level"/>
<accession>I4DQM3</accession>
<sequence length="56" mass="6660">MCEVLHWTSIHYHVLSLRVDSEWGLRADVYNISTQSVTRKRQVDPFICNKHQDMTN</sequence>
<dbReference type="AlphaFoldDB" id="I4DQM3"/>
<dbReference type="EMBL" id="AK404452">
    <property type="protein sequence ID" value="BAM20213.1"/>
    <property type="molecule type" value="mRNA"/>
</dbReference>
<protein>
    <submittedName>
        <fullName evidence="1">Uncharacterized protein</fullName>
    </submittedName>
</protein>
<evidence type="ECO:0000313" key="1">
    <source>
        <dbReference type="EMBL" id="BAM20213.1"/>
    </source>
</evidence>
<reference evidence="1" key="1">
    <citation type="journal article" date="2012" name="BMC Biol.">
        <title>Comprehensive microarray-based analysis for stage-specific larval camouflage pattern-associated genes in the swallowtail butterfly, Papilio xuthus.</title>
        <authorList>
            <person name="Futahashi R."/>
            <person name="Shirataki H."/>
            <person name="Narita T."/>
            <person name="Mita K."/>
            <person name="Fujiwara H."/>
        </authorList>
    </citation>
    <scope>NUCLEOTIDE SEQUENCE</scope>
    <source>
        <tissue evidence="1">Epidermis</tissue>
    </source>
</reference>
<name>I4DQM3_PAPXU</name>